<sequence>MLRDSVPQRSASTSTDSHCEFQNFARTHSPTRLMSSENTYSLSREHCNLRYSDILPHNAEGYPATREFLMKVVDILLDFIKSTNDRNAKILDFHHPSEMMRLLDLEIPDTGLTLQQLLIDCSTTLKYQVKTELHTEVLIQWWFGASIESVGGGNAKSQPQIPRESLLSR</sequence>
<dbReference type="GO" id="GO:0004351">
    <property type="term" value="F:glutamate decarboxylase activity"/>
    <property type="evidence" value="ECO:0007669"/>
    <property type="project" value="TreeGrafter"/>
</dbReference>
<dbReference type="PANTHER" id="PTHR45677:SF10">
    <property type="entry name" value="GLUTAMATE DECARBOXYLASE"/>
    <property type="match status" value="1"/>
</dbReference>
<gene>
    <name evidence="4" type="ORF">K0M31_009364</name>
</gene>
<protein>
    <recommendedName>
        <fullName evidence="6">Glutamate decarboxylase</fullName>
    </recommendedName>
</protein>
<evidence type="ECO:0000313" key="4">
    <source>
        <dbReference type="EMBL" id="KAK1122136.1"/>
    </source>
</evidence>
<accession>A0AA40KJ80</accession>
<keyword evidence="5" id="KW-1185">Reference proteome</keyword>
<evidence type="ECO:0008006" key="6">
    <source>
        <dbReference type="Google" id="ProtNLM"/>
    </source>
</evidence>
<keyword evidence="2" id="KW-0456">Lyase</keyword>
<evidence type="ECO:0000256" key="1">
    <source>
        <dbReference type="ARBA" id="ARBA00009533"/>
    </source>
</evidence>
<dbReference type="Gene3D" id="3.90.1150.170">
    <property type="match status" value="1"/>
</dbReference>
<name>A0AA40KJ80_9HYME</name>
<comment type="similarity">
    <text evidence="1">Belongs to the group II decarboxylase family.</text>
</comment>
<dbReference type="EMBL" id="JAHYIQ010000023">
    <property type="protein sequence ID" value="KAK1122136.1"/>
    <property type="molecule type" value="Genomic_DNA"/>
</dbReference>
<dbReference type="Proteomes" id="UP001177670">
    <property type="component" value="Unassembled WGS sequence"/>
</dbReference>
<evidence type="ECO:0000256" key="2">
    <source>
        <dbReference type="ARBA" id="ARBA00022793"/>
    </source>
</evidence>
<dbReference type="GO" id="GO:0009449">
    <property type="term" value="P:gamma-aminobutyric acid biosynthetic process"/>
    <property type="evidence" value="ECO:0007669"/>
    <property type="project" value="TreeGrafter"/>
</dbReference>
<evidence type="ECO:0000256" key="3">
    <source>
        <dbReference type="SAM" id="MobiDB-lite"/>
    </source>
</evidence>
<dbReference type="PANTHER" id="PTHR45677">
    <property type="entry name" value="GLUTAMATE DECARBOXYLASE-RELATED"/>
    <property type="match status" value="1"/>
</dbReference>
<comment type="caution">
    <text evidence="4">The sequence shown here is derived from an EMBL/GenBank/DDBJ whole genome shotgun (WGS) entry which is preliminary data.</text>
</comment>
<dbReference type="AlphaFoldDB" id="A0AA40KJ80"/>
<proteinExistence type="inferred from homology"/>
<dbReference type="SUPFAM" id="SSF53383">
    <property type="entry name" value="PLP-dependent transferases"/>
    <property type="match status" value="1"/>
</dbReference>
<reference evidence="4" key="1">
    <citation type="submission" date="2021-10" db="EMBL/GenBank/DDBJ databases">
        <title>Melipona bicolor Genome sequencing and assembly.</title>
        <authorList>
            <person name="Araujo N.S."/>
            <person name="Arias M.C."/>
        </authorList>
    </citation>
    <scope>NUCLEOTIDE SEQUENCE</scope>
    <source>
        <strain evidence="4">USP_2M_L1-L4_2017</strain>
        <tissue evidence="4">Whole body</tissue>
    </source>
</reference>
<dbReference type="GO" id="GO:0005737">
    <property type="term" value="C:cytoplasm"/>
    <property type="evidence" value="ECO:0007669"/>
    <property type="project" value="TreeGrafter"/>
</dbReference>
<organism evidence="4 5">
    <name type="scientific">Melipona bicolor</name>
    <dbReference type="NCBI Taxonomy" id="60889"/>
    <lineage>
        <taxon>Eukaryota</taxon>
        <taxon>Metazoa</taxon>
        <taxon>Ecdysozoa</taxon>
        <taxon>Arthropoda</taxon>
        <taxon>Hexapoda</taxon>
        <taxon>Insecta</taxon>
        <taxon>Pterygota</taxon>
        <taxon>Neoptera</taxon>
        <taxon>Endopterygota</taxon>
        <taxon>Hymenoptera</taxon>
        <taxon>Apocrita</taxon>
        <taxon>Aculeata</taxon>
        <taxon>Apoidea</taxon>
        <taxon>Anthophila</taxon>
        <taxon>Apidae</taxon>
        <taxon>Melipona</taxon>
    </lineage>
</organism>
<keyword evidence="2" id="KW-0210">Decarboxylase</keyword>
<dbReference type="InterPro" id="IPR015424">
    <property type="entry name" value="PyrdxlP-dep_Trfase"/>
</dbReference>
<feature type="region of interest" description="Disordered" evidence="3">
    <location>
        <begin position="150"/>
        <end position="169"/>
    </location>
</feature>
<evidence type="ECO:0000313" key="5">
    <source>
        <dbReference type="Proteomes" id="UP001177670"/>
    </source>
</evidence>